<feature type="region of interest" description="Disordered" evidence="2">
    <location>
        <begin position="39"/>
        <end position="134"/>
    </location>
</feature>
<keyword evidence="1" id="KW-0175">Coiled coil</keyword>
<dbReference type="EMBL" id="JATAAI010000001">
    <property type="protein sequence ID" value="KAK1749213.1"/>
    <property type="molecule type" value="Genomic_DNA"/>
</dbReference>
<feature type="compositionally biased region" description="Polar residues" evidence="2">
    <location>
        <begin position="60"/>
        <end position="69"/>
    </location>
</feature>
<proteinExistence type="predicted"/>
<feature type="coiled-coil region" evidence="1">
    <location>
        <begin position="180"/>
        <end position="207"/>
    </location>
</feature>
<accession>A0AAD8YMQ4</accession>
<evidence type="ECO:0000313" key="3">
    <source>
        <dbReference type="EMBL" id="KAK1749213.1"/>
    </source>
</evidence>
<feature type="region of interest" description="Disordered" evidence="2">
    <location>
        <begin position="1"/>
        <end position="20"/>
    </location>
</feature>
<evidence type="ECO:0000313" key="4">
    <source>
        <dbReference type="Proteomes" id="UP001224775"/>
    </source>
</evidence>
<name>A0AAD8YMQ4_9STRA</name>
<comment type="caution">
    <text evidence="3">The sequence shown here is derived from an EMBL/GenBank/DDBJ whole genome shotgun (WGS) entry which is preliminary data.</text>
</comment>
<dbReference type="AlphaFoldDB" id="A0AAD8YMQ4"/>
<evidence type="ECO:0000256" key="1">
    <source>
        <dbReference type="SAM" id="Coils"/>
    </source>
</evidence>
<gene>
    <name evidence="3" type="ORF">QTG54_001152</name>
</gene>
<protein>
    <submittedName>
        <fullName evidence="3">Uncharacterized protein</fullName>
    </submittedName>
</protein>
<reference evidence="3" key="1">
    <citation type="submission" date="2023-06" db="EMBL/GenBank/DDBJ databases">
        <title>Survivors Of The Sea: Transcriptome response of Skeletonema marinoi to long-term dormancy.</title>
        <authorList>
            <person name="Pinder M.I.M."/>
            <person name="Kourtchenko O."/>
            <person name="Robertson E.K."/>
            <person name="Larsson T."/>
            <person name="Maumus F."/>
            <person name="Osuna-Cruz C.M."/>
            <person name="Vancaester E."/>
            <person name="Stenow R."/>
            <person name="Vandepoele K."/>
            <person name="Ploug H."/>
            <person name="Bruchert V."/>
            <person name="Godhe A."/>
            <person name="Topel M."/>
        </authorList>
    </citation>
    <scope>NUCLEOTIDE SEQUENCE</scope>
    <source>
        <strain evidence="3">R05AC</strain>
    </source>
</reference>
<feature type="compositionally biased region" description="Low complexity" evidence="2">
    <location>
        <begin position="93"/>
        <end position="106"/>
    </location>
</feature>
<feature type="compositionally biased region" description="Polar residues" evidence="2">
    <location>
        <begin position="8"/>
        <end position="19"/>
    </location>
</feature>
<evidence type="ECO:0000256" key="2">
    <source>
        <dbReference type="SAM" id="MobiDB-lite"/>
    </source>
</evidence>
<sequence length="251" mass="28245">MGEHENENSNLPTIPPTQETDARLSHFFIFDARAAHRHKTKQQAAGATSIDTIKSTTTTRAMNDSNNDSKTIDMPPAFKIESSIHGQDGEGNSVTSSTPSVVSIDSSIDDDESSQSSEHSQEEHLMQSGQQHRVRFSIVRTRSYNVVDELSMDDEPDMPPRRSLGWQYTERESDLETALAESLKERNEKYNRLIIEHMMRAEQLKAEQERIEEVKKKGWKLKAKRMFKSLGKGVLEATSKASFAVGTTPYG</sequence>
<feature type="compositionally biased region" description="Low complexity" evidence="2">
    <location>
        <begin position="48"/>
        <end position="59"/>
    </location>
</feature>
<dbReference type="Proteomes" id="UP001224775">
    <property type="component" value="Unassembled WGS sequence"/>
</dbReference>
<keyword evidence="4" id="KW-1185">Reference proteome</keyword>
<organism evidence="3 4">
    <name type="scientific">Skeletonema marinoi</name>
    <dbReference type="NCBI Taxonomy" id="267567"/>
    <lineage>
        <taxon>Eukaryota</taxon>
        <taxon>Sar</taxon>
        <taxon>Stramenopiles</taxon>
        <taxon>Ochrophyta</taxon>
        <taxon>Bacillariophyta</taxon>
        <taxon>Coscinodiscophyceae</taxon>
        <taxon>Thalassiosirophycidae</taxon>
        <taxon>Thalassiosirales</taxon>
        <taxon>Skeletonemataceae</taxon>
        <taxon>Skeletonema</taxon>
        <taxon>Skeletonema marinoi-dohrnii complex</taxon>
    </lineage>
</organism>